<protein>
    <submittedName>
        <fullName evidence="2">Uncharacterized protein</fullName>
    </submittedName>
</protein>
<dbReference type="EMBL" id="KZ679136">
    <property type="protein sequence ID" value="PTB74352.1"/>
    <property type="molecule type" value="Genomic_DNA"/>
</dbReference>
<feature type="compositionally biased region" description="Low complexity" evidence="1">
    <location>
        <begin position="126"/>
        <end position="140"/>
    </location>
</feature>
<evidence type="ECO:0000313" key="2">
    <source>
        <dbReference type="EMBL" id="PTB74352.1"/>
    </source>
</evidence>
<dbReference type="Proteomes" id="UP000240760">
    <property type="component" value="Unassembled WGS sequence"/>
</dbReference>
<evidence type="ECO:0000313" key="3">
    <source>
        <dbReference type="Proteomes" id="UP000240760"/>
    </source>
</evidence>
<name>A0A2T4BYI1_TRILO</name>
<feature type="region of interest" description="Disordered" evidence="1">
    <location>
        <begin position="104"/>
        <end position="143"/>
    </location>
</feature>
<feature type="compositionally biased region" description="Basic and acidic residues" evidence="1">
    <location>
        <begin position="109"/>
        <end position="121"/>
    </location>
</feature>
<proteinExistence type="predicted"/>
<dbReference type="AlphaFoldDB" id="A0A2T4BYI1"/>
<keyword evidence="3" id="KW-1185">Reference proteome</keyword>
<sequence length="160" mass="17544">MSGAPAAVLLIGQPWPSSCGRCRTRGTRCRSSVQEGTSAVTYNFAFLVCKLCDENGSSSCSMTYFCHHACESFNLWYSFNLDLISSSHSHHSLVPCFQRKAHGQASRQHRTEQGSRSKQASDRVSPPLADPGGLAPANAAWGRKRPSWRIPCHIPERHGA</sequence>
<reference evidence="2 3" key="1">
    <citation type="submission" date="2016-07" db="EMBL/GenBank/DDBJ databases">
        <title>Multiple horizontal gene transfer events from other fungi enriched the ability of initially mycotrophic Trichoderma (Ascomycota) to feed on dead plant biomass.</title>
        <authorList>
            <consortium name="DOE Joint Genome Institute"/>
            <person name="Aerts A."/>
            <person name="Atanasova L."/>
            <person name="Chenthamara K."/>
            <person name="Zhang J."/>
            <person name="Grujic M."/>
            <person name="Henrissat B."/>
            <person name="Kuo A."/>
            <person name="Salamov A."/>
            <person name="Lipzen A."/>
            <person name="Labutti K."/>
            <person name="Barry K."/>
            <person name="Miao Y."/>
            <person name="Rahimi M.J."/>
            <person name="Shen Q."/>
            <person name="Grigoriev I.V."/>
            <person name="Kubicek C.P."/>
            <person name="Druzhinina I.S."/>
        </authorList>
    </citation>
    <scope>NUCLEOTIDE SEQUENCE [LARGE SCALE GENOMIC DNA]</scope>
    <source>
        <strain evidence="2 3">ATCC 18648</strain>
    </source>
</reference>
<gene>
    <name evidence="2" type="ORF">M440DRAFT_1045136</name>
</gene>
<accession>A0A2T4BYI1</accession>
<organism evidence="2 3">
    <name type="scientific">Trichoderma longibrachiatum ATCC 18648</name>
    <dbReference type="NCBI Taxonomy" id="983965"/>
    <lineage>
        <taxon>Eukaryota</taxon>
        <taxon>Fungi</taxon>
        <taxon>Dikarya</taxon>
        <taxon>Ascomycota</taxon>
        <taxon>Pezizomycotina</taxon>
        <taxon>Sordariomycetes</taxon>
        <taxon>Hypocreomycetidae</taxon>
        <taxon>Hypocreales</taxon>
        <taxon>Hypocreaceae</taxon>
        <taxon>Trichoderma</taxon>
    </lineage>
</organism>
<evidence type="ECO:0000256" key="1">
    <source>
        <dbReference type="SAM" id="MobiDB-lite"/>
    </source>
</evidence>